<sequence>MNDLNCEKKNGLEVGPVSPERIQLPCAECGAWTFPGETKKCCCIDRKVKLPPRRENPRKLRLLFNKLVFIKFIRAYNNVSAFTSIEATRSKPLRVDESVTRRGIYNFRVMGTVCHRMGSLLPPPGGKRMFAQIYITDPDSAARVESRIRMTDGLSAEFLSDLDEYNPYAQQFVHAHEILIERSRPALEAARAEGTRRQEEEHKEDEQKHEVENNQHETENQEDIRNQEESGSQKEEGSNEEERNQEDIENQDSDVHERLIDPEVDCKLRLHVGHGTNPGTHNTPTASEVAAINIDANAAQPRDIVLYTRQGGFTRIYESNPHYDPLQYPLLHPYGEAGWTYKLPYASEQNCNNDGDDEGRANYDQNDQIMEGKLAEWGYIVQYEDGSEGRRKTTMSLREFVAYLLYDRTGEHSLLLLGCRLTQQYCVDQWPKAEQQQLRYIENNQLEFRLETI</sequence>
<reference evidence="4" key="1">
    <citation type="submission" date="2017-03" db="EMBL/GenBank/DDBJ databases">
        <title>Phytopthora megakarya and P. palmivora, two closely related causual agents of cacao black pod achieved similar genome size and gene model numbers by different mechanisms.</title>
        <authorList>
            <person name="Ali S."/>
            <person name="Shao J."/>
            <person name="Larry D.J."/>
            <person name="Kronmiller B."/>
            <person name="Shen D."/>
            <person name="Strem M.D."/>
            <person name="Melnick R.L."/>
            <person name="Guiltinan M.J."/>
            <person name="Tyler B.M."/>
            <person name="Meinhardt L.W."/>
            <person name="Bailey B.A."/>
        </authorList>
    </citation>
    <scope>NUCLEOTIDE SEQUENCE [LARGE SCALE GENOMIC DNA]</scope>
    <source>
        <strain evidence="4">zdho120</strain>
    </source>
</reference>
<evidence type="ECO:0000259" key="2">
    <source>
        <dbReference type="Pfam" id="PF14214"/>
    </source>
</evidence>
<accession>A0A225VNZ3</accession>
<evidence type="ECO:0000256" key="1">
    <source>
        <dbReference type="SAM" id="MobiDB-lite"/>
    </source>
</evidence>
<feature type="domain" description="Helitron helicase-like" evidence="2">
    <location>
        <begin position="400"/>
        <end position="452"/>
    </location>
</feature>
<gene>
    <name evidence="3" type="ORF">PHMEG_00020594</name>
</gene>
<name>A0A225VNZ3_9STRA</name>
<organism evidence="3 4">
    <name type="scientific">Phytophthora megakarya</name>
    <dbReference type="NCBI Taxonomy" id="4795"/>
    <lineage>
        <taxon>Eukaryota</taxon>
        <taxon>Sar</taxon>
        <taxon>Stramenopiles</taxon>
        <taxon>Oomycota</taxon>
        <taxon>Peronosporomycetes</taxon>
        <taxon>Peronosporales</taxon>
        <taxon>Peronosporaceae</taxon>
        <taxon>Phytophthora</taxon>
    </lineage>
</organism>
<keyword evidence="3" id="KW-0067">ATP-binding</keyword>
<dbReference type="AlphaFoldDB" id="A0A225VNZ3"/>
<evidence type="ECO:0000313" key="3">
    <source>
        <dbReference type="EMBL" id="OWZ07065.1"/>
    </source>
</evidence>
<dbReference type="OrthoDB" id="2272314at2759"/>
<dbReference type="GO" id="GO:0004386">
    <property type="term" value="F:helicase activity"/>
    <property type="evidence" value="ECO:0007669"/>
    <property type="project" value="UniProtKB-KW"/>
</dbReference>
<keyword evidence="3" id="KW-0347">Helicase</keyword>
<dbReference type="InterPro" id="IPR025476">
    <property type="entry name" value="Helitron_helicase-like"/>
</dbReference>
<dbReference type="PANTHER" id="PTHR45786">
    <property type="entry name" value="DNA BINDING PROTEIN-LIKE"/>
    <property type="match status" value="1"/>
</dbReference>
<protein>
    <submittedName>
        <fullName evidence="3">Helitron helicase</fullName>
    </submittedName>
</protein>
<dbReference type="EMBL" id="NBNE01003691">
    <property type="protein sequence ID" value="OWZ07065.1"/>
    <property type="molecule type" value="Genomic_DNA"/>
</dbReference>
<feature type="region of interest" description="Disordered" evidence="1">
    <location>
        <begin position="189"/>
        <end position="255"/>
    </location>
</feature>
<feature type="compositionally biased region" description="Basic and acidic residues" evidence="1">
    <location>
        <begin position="189"/>
        <end position="246"/>
    </location>
</feature>
<keyword evidence="3" id="KW-0378">Hydrolase</keyword>
<dbReference type="Proteomes" id="UP000198211">
    <property type="component" value="Unassembled WGS sequence"/>
</dbReference>
<comment type="caution">
    <text evidence="3">The sequence shown here is derived from an EMBL/GenBank/DDBJ whole genome shotgun (WGS) entry which is preliminary data.</text>
</comment>
<keyword evidence="3" id="KW-0547">Nucleotide-binding</keyword>
<keyword evidence="4" id="KW-1185">Reference proteome</keyword>
<dbReference type="PANTHER" id="PTHR45786:SF74">
    <property type="entry name" value="ATP-DEPENDENT DNA HELICASE"/>
    <property type="match status" value="1"/>
</dbReference>
<evidence type="ECO:0000313" key="4">
    <source>
        <dbReference type="Proteomes" id="UP000198211"/>
    </source>
</evidence>
<dbReference type="Pfam" id="PF14214">
    <property type="entry name" value="Helitron_like_N"/>
    <property type="match status" value="1"/>
</dbReference>
<dbReference type="STRING" id="4795.A0A225VNZ3"/>
<proteinExistence type="predicted"/>